<evidence type="ECO:0000313" key="8">
    <source>
        <dbReference type="Proteomes" id="UP000636004"/>
    </source>
</evidence>
<keyword evidence="2" id="KW-0479">Metal-binding</keyword>
<dbReference type="PANTHER" id="PTHR42693">
    <property type="entry name" value="ARYLSULFATASE FAMILY MEMBER"/>
    <property type="match status" value="1"/>
</dbReference>
<dbReference type="PANTHER" id="PTHR42693:SF53">
    <property type="entry name" value="ENDO-4-O-SULFATASE"/>
    <property type="match status" value="1"/>
</dbReference>
<dbReference type="Proteomes" id="UP000636004">
    <property type="component" value="Unassembled WGS sequence"/>
</dbReference>
<comment type="similarity">
    <text evidence="1">Belongs to the sulfatase family.</text>
</comment>
<evidence type="ECO:0000256" key="1">
    <source>
        <dbReference type="ARBA" id="ARBA00008779"/>
    </source>
</evidence>
<keyword evidence="3" id="KW-0378">Hydrolase</keyword>
<sequence length="459" mass="51804">MKIKIVVVFLLLSSTYLSCQSDPQKPNFIIILADDLGYGDLGFTGSTQIKTPHIDALAKSGIIFTEGYVSAPVCGPSRAGLMTGKNQVNFGFDNNPIVDLPQFDENFVGLPVEEKTIAERLSDLGYVNGLVGKWHLGEVEKYHPINRGFDEFWGYLAGGHNYFPEDTKNLKYNRPIQSNYKKPQQITYITDDKGDECVDFIKRHKKEPFFLFASFNAPHAPMQATKEDLKLYSHIKDKKRRTYAGMVHRLDVNVGRIIKELKEQGIYENTVVVFLSDNGGPCTNNASINAPFNGQKGILLEGGIRVPFVISHPNTLKKGVYSKAITALDLVPTFVEMAGGTIVPNDKLDGINIYPYLTNQIDGNPHKTLMWRFTISAGIRKGNWKLVRLPDRLPLLFNLDKDPSEINNLASDNWELVESMLKELGDWDVSTPQVLYLEGNPWRREQVDLYDRKYKLTQP</sequence>
<evidence type="ECO:0000256" key="2">
    <source>
        <dbReference type="ARBA" id="ARBA00022723"/>
    </source>
</evidence>
<dbReference type="Gene3D" id="3.40.720.10">
    <property type="entry name" value="Alkaline Phosphatase, subunit A"/>
    <property type="match status" value="1"/>
</dbReference>
<gene>
    <name evidence="7" type="ORF">GCM10007028_27040</name>
</gene>
<dbReference type="GO" id="GO:0046872">
    <property type="term" value="F:metal ion binding"/>
    <property type="evidence" value="ECO:0007669"/>
    <property type="project" value="UniProtKB-KW"/>
</dbReference>
<reference evidence="7" key="1">
    <citation type="journal article" date="2014" name="Int. J. Syst. Evol. Microbiol.">
        <title>Complete genome sequence of Corynebacterium casei LMG S-19264T (=DSM 44701T), isolated from a smear-ripened cheese.</title>
        <authorList>
            <consortium name="US DOE Joint Genome Institute (JGI-PGF)"/>
            <person name="Walter F."/>
            <person name="Albersmeier A."/>
            <person name="Kalinowski J."/>
            <person name="Ruckert C."/>
        </authorList>
    </citation>
    <scope>NUCLEOTIDE SEQUENCE</scope>
    <source>
        <strain evidence="7">KCTC 12710</strain>
    </source>
</reference>
<evidence type="ECO:0000259" key="6">
    <source>
        <dbReference type="Pfam" id="PF00884"/>
    </source>
</evidence>
<proteinExistence type="inferred from homology"/>
<evidence type="ECO:0000256" key="5">
    <source>
        <dbReference type="SAM" id="SignalP"/>
    </source>
</evidence>
<dbReference type="InterPro" id="IPR024607">
    <property type="entry name" value="Sulfatase_CS"/>
</dbReference>
<reference evidence="7" key="2">
    <citation type="submission" date="2020-09" db="EMBL/GenBank/DDBJ databases">
        <authorList>
            <person name="Sun Q."/>
            <person name="Kim S."/>
        </authorList>
    </citation>
    <scope>NUCLEOTIDE SEQUENCE</scope>
    <source>
        <strain evidence="7">KCTC 12710</strain>
    </source>
</reference>
<protein>
    <submittedName>
        <fullName evidence="7">N-acetylgalactosamine-6-sulfatase</fullName>
    </submittedName>
</protein>
<dbReference type="Pfam" id="PF00884">
    <property type="entry name" value="Sulfatase"/>
    <property type="match status" value="1"/>
</dbReference>
<organism evidence="7 8">
    <name type="scientific">Algibacter mikhailovii</name>
    <dbReference type="NCBI Taxonomy" id="425498"/>
    <lineage>
        <taxon>Bacteria</taxon>
        <taxon>Pseudomonadati</taxon>
        <taxon>Bacteroidota</taxon>
        <taxon>Flavobacteriia</taxon>
        <taxon>Flavobacteriales</taxon>
        <taxon>Flavobacteriaceae</taxon>
        <taxon>Algibacter</taxon>
    </lineage>
</organism>
<keyword evidence="4" id="KW-0106">Calcium</keyword>
<dbReference type="RefSeq" id="WP_189361573.1">
    <property type="nucleotide sequence ID" value="NZ_BMWZ01000006.1"/>
</dbReference>
<feature type="domain" description="Sulfatase N-terminal" evidence="6">
    <location>
        <begin position="26"/>
        <end position="339"/>
    </location>
</feature>
<dbReference type="Gene3D" id="3.30.1120.10">
    <property type="match status" value="1"/>
</dbReference>
<dbReference type="InterPro" id="IPR017850">
    <property type="entry name" value="Alkaline_phosphatase_core_sf"/>
</dbReference>
<keyword evidence="5" id="KW-0732">Signal</keyword>
<feature type="signal peptide" evidence="5">
    <location>
        <begin position="1"/>
        <end position="19"/>
    </location>
</feature>
<dbReference type="InterPro" id="IPR000917">
    <property type="entry name" value="Sulfatase_N"/>
</dbReference>
<evidence type="ECO:0000313" key="7">
    <source>
        <dbReference type="EMBL" id="GGZ87446.1"/>
    </source>
</evidence>
<dbReference type="EMBL" id="BMWZ01000006">
    <property type="protein sequence ID" value="GGZ87446.1"/>
    <property type="molecule type" value="Genomic_DNA"/>
</dbReference>
<dbReference type="AlphaFoldDB" id="A0A918VAW3"/>
<accession>A0A918VAW3</accession>
<dbReference type="PROSITE" id="PS00523">
    <property type="entry name" value="SULFATASE_1"/>
    <property type="match status" value="1"/>
</dbReference>
<evidence type="ECO:0000256" key="3">
    <source>
        <dbReference type="ARBA" id="ARBA00022801"/>
    </source>
</evidence>
<comment type="caution">
    <text evidence="7">The sequence shown here is derived from an EMBL/GenBank/DDBJ whole genome shotgun (WGS) entry which is preliminary data.</text>
</comment>
<dbReference type="GO" id="GO:0004065">
    <property type="term" value="F:arylsulfatase activity"/>
    <property type="evidence" value="ECO:0007669"/>
    <property type="project" value="TreeGrafter"/>
</dbReference>
<dbReference type="InterPro" id="IPR050738">
    <property type="entry name" value="Sulfatase"/>
</dbReference>
<name>A0A918VAW3_9FLAO</name>
<evidence type="ECO:0000256" key="4">
    <source>
        <dbReference type="ARBA" id="ARBA00022837"/>
    </source>
</evidence>
<feature type="chain" id="PRO_5037410347" evidence="5">
    <location>
        <begin position="20"/>
        <end position="459"/>
    </location>
</feature>
<keyword evidence="8" id="KW-1185">Reference proteome</keyword>
<dbReference type="SUPFAM" id="SSF53649">
    <property type="entry name" value="Alkaline phosphatase-like"/>
    <property type="match status" value="1"/>
</dbReference>